<dbReference type="AlphaFoldDB" id="A0A8S1NRD0"/>
<keyword evidence="3" id="KW-1185">Reference proteome</keyword>
<dbReference type="OrthoDB" id="300618at2759"/>
<evidence type="ECO:0000256" key="1">
    <source>
        <dbReference type="SAM" id="Coils"/>
    </source>
</evidence>
<comment type="caution">
    <text evidence="2">The sequence shown here is derived from an EMBL/GenBank/DDBJ whole genome shotgun (WGS) entry which is preliminary data.</text>
</comment>
<organism evidence="2 3">
    <name type="scientific">Paramecium sonneborni</name>
    <dbReference type="NCBI Taxonomy" id="65129"/>
    <lineage>
        <taxon>Eukaryota</taxon>
        <taxon>Sar</taxon>
        <taxon>Alveolata</taxon>
        <taxon>Ciliophora</taxon>
        <taxon>Intramacronucleata</taxon>
        <taxon>Oligohymenophorea</taxon>
        <taxon>Peniculida</taxon>
        <taxon>Parameciidae</taxon>
        <taxon>Paramecium</taxon>
    </lineage>
</organism>
<gene>
    <name evidence="2" type="ORF">PSON_ATCC_30995.1.T0630039</name>
</gene>
<keyword evidence="1" id="KW-0175">Coiled coil</keyword>
<sequence length="445" mass="52305">MKKISNYIGALIGKGNTPFLQKINQSSLMTNSPTILMTDILYLIECFEGYGSECQGIYLTGQEYLQQFFGELSKKPLSGLMAVKIALTIHLVLYEFQIGEIVADEMISSNNKLQVIETQSHGQFVQNYLMYLFKLAQNLKLFYSCKIGQYPLFDQEITYINYTESTRENQINQFKIFKKQQNFKDTNLQYREYQQKKLEDHLQNTTGYITIDQKILYLFKLQNLLNQCLQILNLCIGVCQIEKQDIKNIYVEISCVLWNDAMVMYKFATLEINKLLDSFRFLPLQQLQSLQQVYWATTNSTKSIKWIFNNRKYFDNQNIVKQPFWLEENNQITREIQNSIIDSKINSIPESCRQLKLQTPKSSNIKTPQQIQQPYSGRIQNQKNLPFFIAHKKLQESISQYTEIKDQSQQQNNQKNNNIKHAIYPIFSDEEMQLSPKVQQQQLIK</sequence>
<protein>
    <submittedName>
        <fullName evidence="2">Uncharacterized protein</fullName>
    </submittedName>
</protein>
<dbReference type="Proteomes" id="UP000692954">
    <property type="component" value="Unassembled WGS sequence"/>
</dbReference>
<proteinExistence type="predicted"/>
<reference evidence="2" key="1">
    <citation type="submission" date="2021-01" db="EMBL/GenBank/DDBJ databases">
        <authorList>
            <consortium name="Genoscope - CEA"/>
            <person name="William W."/>
        </authorList>
    </citation>
    <scope>NUCLEOTIDE SEQUENCE</scope>
</reference>
<dbReference type="EMBL" id="CAJJDN010000063">
    <property type="protein sequence ID" value="CAD8094732.1"/>
    <property type="molecule type" value="Genomic_DNA"/>
</dbReference>
<evidence type="ECO:0000313" key="3">
    <source>
        <dbReference type="Proteomes" id="UP000692954"/>
    </source>
</evidence>
<evidence type="ECO:0000313" key="2">
    <source>
        <dbReference type="EMBL" id="CAD8094732.1"/>
    </source>
</evidence>
<feature type="coiled-coil region" evidence="1">
    <location>
        <begin position="391"/>
        <end position="418"/>
    </location>
</feature>
<name>A0A8S1NRD0_9CILI</name>
<accession>A0A8S1NRD0</accession>